<dbReference type="SMART" id="SM00862">
    <property type="entry name" value="Trans_reg_C"/>
    <property type="match status" value="1"/>
</dbReference>
<evidence type="ECO:0000313" key="10">
    <source>
        <dbReference type="EMBL" id="TVV71947.1"/>
    </source>
</evidence>
<evidence type="ECO:0000256" key="7">
    <source>
        <dbReference type="PROSITE-ProRule" id="PRU01091"/>
    </source>
</evidence>
<dbReference type="PANTHER" id="PTHR48111:SF76">
    <property type="entry name" value="TWO-COMPONENT RESPONSE REGULATOR"/>
    <property type="match status" value="1"/>
</dbReference>
<dbReference type="GO" id="GO:0032993">
    <property type="term" value="C:protein-DNA complex"/>
    <property type="evidence" value="ECO:0007669"/>
    <property type="project" value="TreeGrafter"/>
</dbReference>
<dbReference type="Gene3D" id="1.10.10.10">
    <property type="entry name" value="Winged helix-like DNA-binding domain superfamily/Winged helix DNA-binding domain"/>
    <property type="match status" value="1"/>
</dbReference>
<dbReference type="PANTHER" id="PTHR48111">
    <property type="entry name" value="REGULATOR OF RPOS"/>
    <property type="match status" value="1"/>
</dbReference>
<comment type="caution">
    <text evidence="10">The sequence shown here is derived from an EMBL/GenBank/DDBJ whole genome shotgun (WGS) entry which is preliminary data.</text>
</comment>
<evidence type="ECO:0000256" key="2">
    <source>
        <dbReference type="ARBA" id="ARBA00023012"/>
    </source>
</evidence>
<dbReference type="AlphaFoldDB" id="A0A558QY04"/>
<dbReference type="PROSITE" id="PS50110">
    <property type="entry name" value="RESPONSE_REGULATORY"/>
    <property type="match status" value="1"/>
</dbReference>
<dbReference type="Pfam" id="PF00486">
    <property type="entry name" value="Trans_reg_C"/>
    <property type="match status" value="1"/>
</dbReference>
<dbReference type="InterPro" id="IPR016032">
    <property type="entry name" value="Sig_transdc_resp-reg_C-effctor"/>
</dbReference>
<dbReference type="Gene3D" id="6.10.250.690">
    <property type="match status" value="1"/>
</dbReference>
<proteinExistence type="predicted"/>
<keyword evidence="2" id="KW-0902">Two-component regulatory system</keyword>
<dbReference type="EMBL" id="VNIM01000076">
    <property type="protein sequence ID" value="TVV71947.1"/>
    <property type="molecule type" value="Genomic_DNA"/>
</dbReference>
<evidence type="ECO:0000256" key="6">
    <source>
        <dbReference type="PROSITE-ProRule" id="PRU00169"/>
    </source>
</evidence>
<evidence type="ECO:0000313" key="11">
    <source>
        <dbReference type="Proteomes" id="UP000318681"/>
    </source>
</evidence>
<dbReference type="Proteomes" id="UP000318681">
    <property type="component" value="Unassembled WGS sequence"/>
</dbReference>
<feature type="domain" description="OmpR/PhoB-type" evidence="9">
    <location>
        <begin position="130"/>
        <end position="228"/>
    </location>
</feature>
<evidence type="ECO:0000256" key="3">
    <source>
        <dbReference type="ARBA" id="ARBA00023015"/>
    </source>
</evidence>
<dbReference type="SUPFAM" id="SSF46894">
    <property type="entry name" value="C-terminal effector domain of the bipartite response regulators"/>
    <property type="match status" value="1"/>
</dbReference>
<keyword evidence="11" id="KW-1185">Reference proteome</keyword>
<dbReference type="SUPFAM" id="SSF52172">
    <property type="entry name" value="CheY-like"/>
    <property type="match status" value="1"/>
</dbReference>
<gene>
    <name evidence="10" type="ORF">FOY91_15750</name>
</gene>
<feature type="modified residue" description="4-aspartylphosphate" evidence="6">
    <location>
        <position position="53"/>
    </location>
</feature>
<evidence type="ECO:0000256" key="5">
    <source>
        <dbReference type="ARBA" id="ARBA00023163"/>
    </source>
</evidence>
<dbReference type="SMART" id="SM00448">
    <property type="entry name" value="REC"/>
    <property type="match status" value="1"/>
</dbReference>
<feature type="domain" description="Response regulatory" evidence="8">
    <location>
        <begin position="4"/>
        <end position="118"/>
    </location>
</feature>
<keyword evidence="1 6" id="KW-0597">Phosphoprotein</keyword>
<dbReference type="CDD" id="cd00383">
    <property type="entry name" value="trans_reg_C"/>
    <property type="match status" value="1"/>
</dbReference>
<dbReference type="InterPro" id="IPR011006">
    <property type="entry name" value="CheY-like_superfamily"/>
</dbReference>
<accession>A0A558QY04</accession>
<dbReference type="Pfam" id="PF00072">
    <property type="entry name" value="Response_reg"/>
    <property type="match status" value="1"/>
</dbReference>
<dbReference type="GO" id="GO:0006355">
    <property type="term" value="P:regulation of DNA-templated transcription"/>
    <property type="evidence" value="ECO:0007669"/>
    <property type="project" value="InterPro"/>
</dbReference>
<keyword evidence="4 7" id="KW-0238">DNA-binding</keyword>
<dbReference type="CDD" id="cd19935">
    <property type="entry name" value="REC_OmpR_CusR-like"/>
    <property type="match status" value="1"/>
</dbReference>
<evidence type="ECO:0000256" key="4">
    <source>
        <dbReference type="ARBA" id="ARBA00023125"/>
    </source>
</evidence>
<name>A0A558QY04_9SPHN</name>
<dbReference type="PROSITE" id="PS51755">
    <property type="entry name" value="OMPR_PHOB"/>
    <property type="match status" value="1"/>
</dbReference>
<dbReference type="InterPro" id="IPR036388">
    <property type="entry name" value="WH-like_DNA-bd_sf"/>
</dbReference>
<dbReference type="RefSeq" id="WP_145154104.1">
    <property type="nucleotide sequence ID" value="NZ_VNIM01000076.1"/>
</dbReference>
<dbReference type="InterPro" id="IPR001867">
    <property type="entry name" value="OmpR/PhoB-type_DNA-bd"/>
</dbReference>
<dbReference type="GO" id="GO:0000976">
    <property type="term" value="F:transcription cis-regulatory region binding"/>
    <property type="evidence" value="ECO:0007669"/>
    <property type="project" value="TreeGrafter"/>
</dbReference>
<sequence length="229" mass="24955">MGRRILLIEDDADTAGYLARGLAEQGHVVDRAGDGRDGLFMASDGVFDLIIIDRMLPGLDGLSVVRALRAAGIGTPVLILSALGSVDDRIDGLEGGSDDYLAKPFAFAELLARANALFRRAEGKASGTVETRLTVGDLEIDLLGRVVRRRGTTIELKPREYSLLEYLARNAGRVVTRTMLLEQVWDYHFDPGTNVVDVHVSRLRRKLEEGFGQPILHTVRGAGYRLAAA</sequence>
<reference evidence="10 11" key="1">
    <citation type="submission" date="2019-07" db="EMBL/GenBank/DDBJ databases">
        <title>Sphingomonas solaris sp. nov., isolated from a solar panel from Boston, Massachusetts.</title>
        <authorList>
            <person name="Tanner K."/>
            <person name="Pascual J."/>
            <person name="Mancuso C."/>
            <person name="Pereto J."/>
            <person name="Khalil A."/>
            <person name="Vilanova C."/>
        </authorList>
    </citation>
    <scope>NUCLEOTIDE SEQUENCE [LARGE SCALE GENOMIC DNA]</scope>
    <source>
        <strain evidence="10 11">R4DWN</strain>
    </source>
</reference>
<organism evidence="10 11">
    <name type="scientific">Alterirhizorhabdus solaris</name>
    <dbReference type="NCBI Taxonomy" id="2529389"/>
    <lineage>
        <taxon>Bacteria</taxon>
        <taxon>Pseudomonadati</taxon>
        <taxon>Pseudomonadota</taxon>
        <taxon>Alphaproteobacteria</taxon>
        <taxon>Sphingomonadales</taxon>
        <taxon>Rhizorhabdaceae</taxon>
        <taxon>Alterirhizorhabdus</taxon>
    </lineage>
</organism>
<evidence type="ECO:0000259" key="9">
    <source>
        <dbReference type="PROSITE" id="PS51755"/>
    </source>
</evidence>
<evidence type="ECO:0000256" key="1">
    <source>
        <dbReference type="ARBA" id="ARBA00022553"/>
    </source>
</evidence>
<dbReference type="OrthoDB" id="9802426at2"/>
<feature type="DNA-binding region" description="OmpR/PhoB-type" evidence="7">
    <location>
        <begin position="130"/>
        <end position="228"/>
    </location>
</feature>
<keyword evidence="3" id="KW-0805">Transcription regulation</keyword>
<dbReference type="InterPro" id="IPR039420">
    <property type="entry name" value="WalR-like"/>
</dbReference>
<dbReference type="GO" id="GO:0005829">
    <property type="term" value="C:cytosol"/>
    <property type="evidence" value="ECO:0007669"/>
    <property type="project" value="TreeGrafter"/>
</dbReference>
<dbReference type="Gene3D" id="3.40.50.2300">
    <property type="match status" value="1"/>
</dbReference>
<dbReference type="GO" id="GO:0000156">
    <property type="term" value="F:phosphorelay response regulator activity"/>
    <property type="evidence" value="ECO:0007669"/>
    <property type="project" value="TreeGrafter"/>
</dbReference>
<dbReference type="InterPro" id="IPR001789">
    <property type="entry name" value="Sig_transdc_resp-reg_receiver"/>
</dbReference>
<evidence type="ECO:0000259" key="8">
    <source>
        <dbReference type="PROSITE" id="PS50110"/>
    </source>
</evidence>
<protein>
    <submittedName>
        <fullName evidence="10">Response regulator transcription factor</fullName>
    </submittedName>
</protein>
<dbReference type="FunFam" id="1.10.10.10:FF:000005">
    <property type="entry name" value="Two-component system response regulator"/>
    <property type="match status" value="1"/>
</dbReference>
<keyword evidence="5" id="KW-0804">Transcription</keyword>